<organism evidence="3 4">
    <name type="scientific">Bathymodiolus azoricus thioautotrophic gill symbiont</name>
    <dbReference type="NCBI Taxonomy" id="235205"/>
    <lineage>
        <taxon>Bacteria</taxon>
        <taxon>Pseudomonadati</taxon>
        <taxon>Pseudomonadota</taxon>
        <taxon>Gammaproteobacteria</taxon>
        <taxon>sulfur-oxidizing symbionts</taxon>
    </lineage>
</organism>
<dbReference type="Proteomes" id="UP000198559">
    <property type="component" value="Unassembled WGS sequence"/>
</dbReference>
<evidence type="ECO:0000256" key="2">
    <source>
        <dbReference type="SAM" id="SignalP"/>
    </source>
</evidence>
<evidence type="ECO:0000313" key="3">
    <source>
        <dbReference type="EMBL" id="SEH62583.1"/>
    </source>
</evidence>
<protein>
    <submittedName>
        <fullName evidence="3">Membrane protein</fullName>
    </submittedName>
</protein>
<sequence>MWSYLLLILNNERKIKMKIKTKKIFLTLAPIASILSTKAYAGIPTNVGSITVNSNDIMATLWELAQQFFYYAAWVAIAAALITGVFTIIGALSEARKKGDSGILWSSIAMTMVVVVLTFVIAMLIIAYMDI</sequence>
<evidence type="ECO:0000313" key="4">
    <source>
        <dbReference type="Proteomes" id="UP000198559"/>
    </source>
</evidence>
<accession>A0A1H6JJT8</accession>
<feature type="transmembrane region" description="Helical" evidence="1">
    <location>
        <begin position="104"/>
        <end position="129"/>
    </location>
</feature>
<feature type="signal peptide" evidence="2">
    <location>
        <begin position="1"/>
        <end position="41"/>
    </location>
</feature>
<proteinExistence type="predicted"/>
<evidence type="ECO:0000256" key="1">
    <source>
        <dbReference type="SAM" id="Phobius"/>
    </source>
</evidence>
<reference evidence="4" key="1">
    <citation type="submission" date="2016-06" db="EMBL/GenBank/DDBJ databases">
        <authorList>
            <person name="Petersen J."/>
            <person name="Sayavedra L."/>
        </authorList>
    </citation>
    <scope>NUCLEOTIDE SEQUENCE [LARGE SCALE GENOMIC DNA]</scope>
    <source>
        <strain evidence="4">BazSymB</strain>
    </source>
</reference>
<keyword evidence="1" id="KW-0812">Transmembrane</keyword>
<feature type="transmembrane region" description="Helical" evidence="1">
    <location>
        <begin position="68"/>
        <end position="92"/>
    </location>
</feature>
<dbReference type="AlphaFoldDB" id="A0A1H6JJT8"/>
<keyword evidence="1" id="KW-0472">Membrane</keyword>
<name>A0A1H6JJT8_9GAMM</name>
<dbReference type="EMBL" id="CVUD02000048">
    <property type="protein sequence ID" value="SEH62583.1"/>
    <property type="molecule type" value="Genomic_DNA"/>
</dbReference>
<gene>
    <name evidence="3" type="ORF">BAZSYMB_GORF16_GLIMMER3</name>
</gene>
<feature type="chain" id="PRO_5011633885" evidence="2">
    <location>
        <begin position="42"/>
        <end position="131"/>
    </location>
</feature>
<keyword evidence="1" id="KW-1133">Transmembrane helix</keyword>
<keyword evidence="2" id="KW-0732">Signal</keyword>